<dbReference type="SUPFAM" id="SSF46785">
    <property type="entry name" value="Winged helix' DNA-binding domain"/>
    <property type="match status" value="1"/>
</dbReference>
<dbReference type="PANTHER" id="PTHR34293">
    <property type="entry name" value="HTH-TYPE TRANSCRIPTIONAL REGULATOR TRMBL2"/>
    <property type="match status" value="1"/>
</dbReference>
<sequence length="246" mass="27715">MKYDSLHQLGLDDREISIYRALLRLGPASIRDVAAESGVNRGSTYETLKQLAGKGVVNYFPRGRRRVFQAEEPEQLLQLGERRQQALSQAMEQLRTEVIPELKQSRAKFSPGNVRFYEGDDGVELVLRDILDATAADPERGYAVISTKTLREHLYRPFPNFTRQRESRGIRVRVIAVGEGGDEAEYAERKWLPASDATDASYIAIYPPKVAMITLAEKDYPVVVIIDSAAIASTQQILFDTLWTLL</sequence>
<evidence type="ECO:0000259" key="1">
    <source>
        <dbReference type="Pfam" id="PF01978"/>
    </source>
</evidence>
<dbReference type="CDD" id="cd00090">
    <property type="entry name" value="HTH_ARSR"/>
    <property type="match status" value="1"/>
</dbReference>
<dbReference type="InterPro" id="IPR011991">
    <property type="entry name" value="ArsR-like_HTH"/>
</dbReference>
<dbReference type="Proteomes" id="UP000265509">
    <property type="component" value="Unassembled WGS sequence"/>
</dbReference>
<evidence type="ECO:0000313" key="3">
    <source>
        <dbReference type="Proteomes" id="UP000265509"/>
    </source>
</evidence>
<evidence type="ECO:0000313" key="2">
    <source>
        <dbReference type="EMBL" id="RLQ22021.1"/>
    </source>
</evidence>
<proteinExistence type="predicted"/>
<dbReference type="EMBL" id="QRAN01000008">
    <property type="protein sequence ID" value="RLQ22021.1"/>
    <property type="molecule type" value="Genomic_DNA"/>
</dbReference>
<dbReference type="Gene3D" id="1.10.10.10">
    <property type="entry name" value="Winged helix-like DNA-binding domain superfamily/Winged helix DNA-binding domain"/>
    <property type="match status" value="1"/>
</dbReference>
<accession>A0A3L7E185</accession>
<dbReference type="InterPro" id="IPR036390">
    <property type="entry name" value="WH_DNA-bd_sf"/>
</dbReference>
<dbReference type="GO" id="GO:0006355">
    <property type="term" value="P:regulation of DNA-templated transcription"/>
    <property type="evidence" value="ECO:0007669"/>
    <property type="project" value="UniProtKB-ARBA"/>
</dbReference>
<dbReference type="InterPro" id="IPR036388">
    <property type="entry name" value="WH-like_DNA-bd_sf"/>
</dbReference>
<dbReference type="InterPro" id="IPR051797">
    <property type="entry name" value="TrmB-like"/>
</dbReference>
<dbReference type="RefSeq" id="WP_117953847.1">
    <property type="nucleotide sequence ID" value="NZ_QRAN01000008.1"/>
</dbReference>
<dbReference type="InterPro" id="IPR002831">
    <property type="entry name" value="Tscrpt_reg_TrmB_N"/>
</dbReference>
<dbReference type="OrthoDB" id="5724859at2"/>
<protein>
    <submittedName>
        <fullName evidence="2">TrmB family transcriptional regulator</fullName>
    </submittedName>
</protein>
<dbReference type="AlphaFoldDB" id="A0A3L7E185"/>
<comment type="caution">
    <text evidence="2">The sequence shown here is derived from an EMBL/GenBank/DDBJ whole genome shotgun (WGS) entry which is preliminary data.</text>
</comment>
<dbReference type="Pfam" id="PF01978">
    <property type="entry name" value="TrmB"/>
    <property type="match status" value="1"/>
</dbReference>
<gene>
    <name evidence="2" type="ORF">DWB85_08755</name>
</gene>
<name>A0A3L7E185_9GAMM</name>
<organism evidence="2 3">
    <name type="scientific">Seongchinamella sediminis</name>
    <dbReference type="NCBI Taxonomy" id="2283635"/>
    <lineage>
        <taxon>Bacteria</taxon>
        <taxon>Pseudomonadati</taxon>
        <taxon>Pseudomonadota</taxon>
        <taxon>Gammaproteobacteria</taxon>
        <taxon>Cellvibrionales</taxon>
        <taxon>Halieaceae</taxon>
        <taxon>Seongchinamella</taxon>
    </lineage>
</organism>
<dbReference type="PANTHER" id="PTHR34293:SF1">
    <property type="entry name" value="HTH-TYPE TRANSCRIPTIONAL REGULATOR TRMBL2"/>
    <property type="match status" value="1"/>
</dbReference>
<feature type="domain" description="Transcription regulator TrmB N-terminal" evidence="1">
    <location>
        <begin position="6"/>
        <end position="74"/>
    </location>
</feature>
<reference evidence="2 3" key="1">
    <citation type="submission" date="2018-07" db="EMBL/GenBank/DDBJ databases">
        <title>Halioglobus sp. genome submission.</title>
        <authorList>
            <person name="Ye M.-Q."/>
            <person name="Du Z.-J."/>
        </authorList>
    </citation>
    <scope>NUCLEOTIDE SEQUENCE [LARGE SCALE GENOMIC DNA]</scope>
    <source>
        <strain evidence="2 3">U0301</strain>
    </source>
</reference>
<keyword evidence="3" id="KW-1185">Reference proteome</keyword>